<dbReference type="AlphaFoldDB" id="A0A7W8HDN1"/>
<accession>A0A7W8HDN1</accession>
<dbReference type="GO" id="GO:0006355">
    <property type="term" value="P:regulation of DNA-templated transcription"/>
    <property type="evidence" value="ECO:0007669"/>
    <property type="project" value="InterPro"/>
</dbReference>
<proteinExistence type="predicted"/>
<evidence type="ECO:0000313" key="7">
    <source>
        <dbReference type="Proteomes" id="UP000532440"/>
    </source>
</evidence>
<dbReference type="PANTHER" id="PTHR45566">
    <property type="entry name" value="HTH-TYPE TRANSCRIPTIONAL REGULATOR YHJB-RELATED"/>
    <property type="match status" value="1"/>
</dbReference>
<dbReference type="Pfam" id="PF00072">
    <property type="entry name" value="Response_reg"/>
    <property type="match status" value="1"/>
</dbReference>
<keyword evidence="2 6" id="KW-0238">DNA-binding</keyword>
<dbReference type="InterPro" id="IPR001789">
    <property type="entry name" value="Sig_transdc_resp-reg_receiver"/>
</dbReference>
<dbReference type="InterPro" id="IPR000792">
    <property type="entry name" value="Tscrpt_reg_LuxR_C"/>
</dbReference>
<evidence type="ECO:0000259" key="5">
    <source>
        <dbReference type="PROSITE" id="PS50110"/>
    </source>
</evidence>
<dbReference type="GO" id="GO:0000160">
    <property type="term" value="P:phosphorelay signal transduction system"/>
    <property type="evidence" value="ECO:0007669"/>
    <property type="project" value="InterPro"/>
</dbReference>
<dbReference type="InterPro" id="IPR058245">
    <property type="entry name" value="NreC/VraR/RcsB-like_REC"/>
</dbReference>
<sequence>MPRKFLIVDDHPIIHRAIAQDLAEFDPGCQVLSASRLDDALRLLRGEQKVDLILLDLRLPDTAGVEGLVSLRRQHPDSRVVVVSAESDAPMIVRCLDLGAAGYIPKILPDPEMRSALRLVASGCAYVPPQILAGEQPLRLRGDHNAAMRSADPRRLGLTERQVDVLRLILRGLPNKLICRQLALAEGTVKVHVSAVLRALGVSNRTQAVIAASRIGLQFSD</sequence>
<dbReference type="CDD" id="cd17535">
    <property type="entry name" value="REC_NarL-like"/>
    <property type="match status" value="1"/>
</dbReference>
<feature type="modified residue" description="4-aspartylphosphate" evidence="3">
    <location>
        <position position="56"/>
    </location>
</feature>
<dbReference type="RefSeq" id="WP_183963285.1">
    <property type="nucleotide sequence ID" value="NZ_BAABEW010000003.1"/>
</dbReference>
<reference evidence="6 7" key="1">
    <citation type="submission" date="2020-08" db="EMBL/GenBank/DDBJ databases">
        <title>Genomic Encyclopedia of Type Strains, Phase IV (KMG-IV): sequencing the most valuable type-strain genomes for metagenomic binning, comparative biology and taxonomic classification.</title>
        <authorList>
            <person name="Goeker M."/>
        </authorList>
    </citation>
    <scope>NUCLEOTIDE SEQUENCE [LARGE SCALE GENOMIC DNA]</scope>
    <source>
        <strain evidence="6 7">DSM 29781</strain>
    </source>
</reference>
<dbReference type="Gene3D" id="3.40.50.2300">
    <property type="match status" value="1"/>
</dbReference>
<keyword evidence="1 3" id="KW-0597">Phosphoprotein</keyword>
<comment type="caution">
    <text evidence="6">The sequence shown here is derived from an EMBL/GenBank/DDBJ whole genome shotgun (WGS) entry which is preliminary data.</text>
</comment>
<dbReference type="GO" id="GO:0003677">
    <property type="term" value="F:DNA binding"/>
    <property type="evidence" value="ECO:0007669"/>
    <property type="project" value="UniProtKB-KW"/>
</dbReference>
<feature type="domain" description="HTH luxR-type" evidence="4">
    <location>
        <begin position="149"/>
        <end position="216"/>
    </location>
</feature>
<organism evidence="6 7">
    <name type="scientific">Quisquiliibacterium transsilvanicum</name>
    <dbReference type="NCBI Taxonomy" id="1549638"/>
    <lineage>
        <taxon>Bacteria</taxon>
        <taxon>Pseudomonadati</taxon>
        <taxon>Pseudomonadota</taxon>
        <taxon>Betaproteobacteria</taxon>
        <taxon>Burkholderiales</taxon>
        <taxon>Burkholderiaceae</taxon>
        <taxon>Quisquiliibacterium</taxon>
    </lineage>
</organism>
<dbReference type="EMBL" id="JACHGB010000001">
    <property type="protein sequence ID" value="MBB5270137.1"/>
    <property type="molecule type" value="Genomic_DNA"/>
</dbReference>
<dbReference type="SMART" id="SM00421">
    <property type="entry name" value="HTH_LUXR"/>
    <property type="match status" value="1"/>
</dbReference>
<keyword evidence="7" id="KW-1185">Reference proteome</keyword>
<evidence type="ECO:0000313" key="6">
    <source>
        <dbReference type="EMBL" id="MBB5270137.1"/>
    </source>
</evidence>
<dbReference type="PANTHER" id="PTHR45566:SF1">
    <property type="entry name" value="HTH-TYPE TRANSCRIPTIONAL REGULATOR YHJB-RELATED"/>
    <property type="match status" value="1"/>
</dbReference>
<dbReference type="Pfam" id="PF00196">
    <property type="entry name" value="GerE"/>
    <property type="match status" value="1"/>
</dbReference>
<evidence type="ECO:0000256" key="1">
    <source>
        <dbReference type="ARBA" id="ARBA00022553"/>
    </source>
</evidence>
<dbReference type="PROSITE" id="PS50043">
    <property type="entry name" value="HTH_LUXR_2"/>
    <property type="match status" value="1"/>
</dbReference>
<dbReference type="InterPro" id="IPR011006">
    <property type="entry name" value="CheY-like_superfamily"/>
</dbReference>
<evidence type="ECO:0000256" key="3">
    <source>
        <dbReference type="PROSITE-ProRule" id="PRU00169"/>
    </source>
</evidence>
<dbReference type="Proteomes" id="UP000532440">
    <property type="component" value="Unassembled WGS sequence"/>
</dbReference>
<dbReference type="SUPFAM" id="SSF46894">
    <property type="entry name" value="C-terminal effector domain of the bipartite response regulators"/>
    <property type="match status" value="1"/>
</dbReference>
<evidence type="ECO:0000256" key="2">
    <source>
        <dbReference type="ARBA" id="ARBA00023125"/>
    </source>
</evidence>
<dbReference type="SUPFAM" id="SSF52172">
    <property type="entry name" value="CheY-like"/>
    <property type="match status" value="1"/>
</dbReference>
<evidence type="ECO:0000259" key="4">
    <source>
        <dbReference type="PROSITE" id="PS50043"/>
    </source>
</evidence>
<protein>
    <submittedName>
        <fullName evidence="6">DNA-binding NarL/FixJ family response regulator</fullName>
    </submittedName>
</protein>
<dbReference type="PRINTS" id="PR00038">
    <property type="entry name" value="HTHLUXR"/>
</dbReference>
<dbReference type="InterPro" id="IPR016032">
    <property type="entry name" value="Sig_transdc_resp-reg_C-effctor"/>
</dbReference>
<name>A0A7W8HDN1_9BURK</name>
<feature type="domain" description="Response regulatory" evidence="5">
    <location>
        <begin position="4"/>
        <end position="121"/>
    </location>
</feature>
<dbReference type="SMART" id="SM00448">
    <property type="entry name" value="REC"/>
    <property type="match status" value="1"/>
</dbReference>
<gene>
    <name evidence="6" type="ORF">HNQ70_000121</name>
</gene>
<dbReference type="CDD" id="cd06170">
    <property type="entry name" value="LuxR_C_like"/>
    <property type="match status" value="1"/>
</dbReference>
<dbReference type="PROSITE" id="PS50110">
    <property type="entry name" value="RESPONSE_REGULATORY"/>
    <property type="match status" value="1"/>
</dbReference>
<dbReference type="InterPro" id="IPR051015">
    <property type="entry name" value="EvgA-like"/>
</dbReference>